<dbReference type="PANTHER" id="PTHR35339">
    <property type="entry name" value="LINALOOL DEHYDRATASE_ISOMERASE DOMAIN-CONTAINING PROTEIN"/>
    <property type="match status" value="1"/>
</dbReference>
<dbReference type="EMBL" id="JBHTJZ010000024">
    <property type="protein sequence ID" value="MFD0960889.1"/>
    <property type="molecule type" value="Genomic_DNA"/>
</dbReference>
<keyword evidence="3" id="KW-1185">Reference proteome</keyword>
<sequence>MLESKGTVGSESGRSYWLCQLQAVAKPVLQALNERMLKARMPVECVEGCQEDRALYTHLEALGRLLCGIAPWLDNDRVPADEEELRRKYAELARGAIDAATDPNSVDYMNFSEGYQPIVDAAFLAQALLRAPNELWVKLDDRVRSNVVSALRATRTRKPHYNNWLLFGATIEAALHMAGESDWDPMRIDYALKQHAGWYAGDGAYGDGPEFHWDYYNSFVIIPMLVDVLRTVGNEYGDWSSMREGVMKHAIRYAAVQERFIAPDGSFPPIGRSLAYRSGAFQSLAQIALLDMLPEGLEPAAVRCALAAVIRRTLEAQGTFTTEGWLRIGLSGHQPGLGEAYISTGSLYLCAAVFLPLGLPPEHPFWSGADREWTSRLAWGGSPIPIDSAWKG</sequence>
<dbReference type="InterPro" id="IPR049349">
    <property type="entry name" value="DUF2264_N"/>
</dbReference>
<dbReference type="RefSeq" id="WP_377565797.1">
    <property type="nucleotide sequence ID" value="NZ_JBHTJZ010000024.1"/>
</dbReference>
<accession>A0ABW3HU08</accession>
<organism evidence="2 3">
    <name type="scientific">Paenibacillus chungangensis</name>
    <dbReference type="NCBI Taxonomy" id="696535"/>
    <lineage>
        <taxon>Bacteria</taxon>
        <taxon>Bacillati</taxon>
        <taxon>Bacillota</taxon>
        <taxon>Bacilli</taxon>
        <taxon>Bacillales</taxon>
        <taxon>Paenibacillaceae</taxon>
        <taxon>Paenibacillus</taxon>
    </lineage>
</organism>
<comment type="caution">
    <text evidence="2">The sequence shown here is derived from an EMBL/GenBank/DDBJ whole genome shotgun (WGS) entry which is preliminary data.</text>
</comment>
<dbReference type="Pfam" id="PF10022">
    <property type="entry name" value="DUF2264"/>
    <property type="match status" value="1"/>
</dbReference>
<dbReference type="PIRSF" id="PIRSF014753">
    <property type="entry name" value="UCP014753"/>
    <property type="match status" value="1"/>
</dbReference>
<proteinExistence type="predicted"/>
<gene>
    <name evidence="2" type="ORF">ACFQ2I_15970</name>
</gene>
<evidence type="ECO:0000313" key="2">
    <source>
        <dbReference type="EMBL" id="MFD0960889.1"/>
    </source>
</evidence>
<dbReference type="Proteomes" id="UP001596989">
    <property type="component" value="Unassembled WGS sequence"/>
</dbReference>
<reference evidence="3" key="1">
    <citation type="journal article" date="2019" name="Int. J. Syst. Evol. Microbiol.">
        <title>The Global Catalogue of Microorganisms (GCM) 10K type strain sequencing project: providing services to taxonomists for standard genome sequencing and annotation.</title>
        <authorList>
            <consortium name="The Broad Institute Genomics Platform"/>
            <consortium name="The Broad Institute Genome Sequencing Center for Infectious Disease"/>
            <person name="Wu L."/>
            <person name="Ma J."/>
        </authorList>
    </citation>
    <scope>NUCLEOTIDE SEQUENCE [LARGE SCALE GENOMIC DNA]</scope>
    <source>
        <strain evidence="3">CCUG 59129</strain>
    </source>
</reference>
<dbReference type="PANTHER" id="PTHR35339:SF3">
    <property type="entry name" value="DUF2264 DOMAIN-CONTAINING PROTEIN"/>
    <property type="match status" value="1"/>
</dbReference>
<evidence type="ECO:0000313" key="3">
    <source>
        <dbReference type="Proteomes" id="UP001596989"/>
    </source>
</evidence>
<dbReference type="InterPro" id="IPR016624">
    <property type="entry name" value="UCP014753"/>
</dbReference>
<protein>
    <submittedName>
        <fullName evidence="2">DUF2264 domain-containing protein</fullName>
    </submittedName>
</protein>
<feature type="domain" description="DUF2264" evidence="1">
    <location>
        <begin position="14"/>
        <end position="373"/>
    </location>
</feature>
<name>A0ABW3HU08_9BACL</name>
<evidence type="ECO:0000259" key="1">
    <source>
        <dbReference type="Pfam" id="PF10022"/>
    </source>
</evidence>